<comment type="caution">
    <text evidence="1">The sequence shown here is derived from an EMBL/GenBank/DDBJ whole genome shotgun (WGS) entry which is preliminary data.</text>
</comment>
<dbReference type="AlphaFoldDB" id="A0AAD4WL31"/>
<organism evidence="1 2">
    <name type="scientific">Prunus dulcis</name>
    <name type="common">Almond</name>
    <name type="synonym">Amygdalus dulcis</name>
    <dbReference type="NCBI Taxonomy" id="3755"/>
    <lineage>
        <taxon>Eukaryota</taxon>
        <taxon>Viridiplantae</taxon>
        <taxon>Streptophyta</taxon>
        <taxon>Embryophyta</taxon>
        <taxon>Tracheophyta</taxon>
        <taxon>Spermatophyta</taxon>
        <taxon>Magnoliopsida</taxon>
        <taxon>eudicotyledons</taxon>
        <taxon>Gunneridae</taxon>
        <taxon>Pentapetalae</taxon>
        <taxon>rosids</taxon>
        <taxon>fabids</taxon>
        <taxon>Rosales</taxon>
        <taxon>Rosaceae</taxon>
        <taxon>Amygdaloideae</taxon>
        <taxon>Amygdaleae</taxon>
        <taxon>Prunus</taxon>
    </lineage>
</organism>
<evidence type="ECO:0000313" key="2">
    <source>
        <dbReference type="Proteomes" id="UP001054821"/>
    </source>
</evidence>
<keyword evidence="2" id="KW-1185">Reference proteome</keyword>
<dbReference type="Proteomes" id="UP001054821">
    <property type="component" value="Chromosome 2"/>
</dbReference>
<evidence type="ECO:0000313" key="1">
    <source>
        <dbReference type="EMBL" id="KAI5344292.1"/>
    </source>
</evidence>
<accession>A0AAD4WL31</accession>
<name>A0AAD4WL31_PRUDU</name>
<sequence length="148" mass="16268">MNIVSSSQTTASTSPSSTIATTGFHSYVLHSSSKKHIWVIDTGATDHMTFDLGQITSHTPFSQSVVFNANGTPSPDILSSKTIGCGTRRGKLYYLDLASDTEASLSHAYKIGVRMLRSKLPKYGYGIAVLDMLRLDIYRSYFLPYFLS</sequence>
<proteinExistence type="predicted"/>
<reference evidence="1 2" key="1">
    <citation type="journal article" date="2022" name="G3 (Bethesda)">
        <title>Whole-genome sequence and methylome profiling of the almond [Prunus dulcis (Mill.) D.A. Webb] cultivar 'Nonpareil'.</title>
        <authorList>
            <person name="D'Amico-Willman K.M."/>
            <person name="Ouma W.Z."/>
            <person name="Meulia T."/>
            <person name="Sideli G.M."/>
            <person name="Gradziel T.M."/>
            <person name="Fresnedo-Ramirez J."/>
        </authorList>
    </citation>
    <scope>NUCLEOTIDE SEQUENCE [LARGE SCALE GENOMIC DNA]</scope>
    <source>
        <strain evidence="1">Clone GOH B32 T37-40</strain>
    </source>
</reference>
<protein>
    <submittedName>
        <fullName evidence="1">Uncharacterized protein</fullName>
    </submittedName>
</protein>
<gene>
    <name evidence="1" type="ORF">L3X38_012169</name>
</gene>
<dbReference type="EMBL" id="JAJFAZ020000002">
    <property type="protein sequence ID" value="KAI5344292.1"/>
    <property type="molecule type" value="Genomic_DNA"/>
</dbReference>